<dbReference type="SUPFAM" id="SSF110296">
    <property type="entry name" value="Oligoxyloglucan reducing end-specific cellobiohydrolase"/>
    <property type="match status" value="1"/>
</dbReference>
<dbReference type="RefSeq" id="WP_224034175.1">
    <property type="nucleotide sequence ID" value="NZ_AP024849.1"/>
</dbReference>
<keyword evidence="3" id="KW-0119">Carbohydrate metabolism</keyword>
<evidence type="ECO:0000256" key="2">
    <source>
        <dbReference type="ARBA" id="ARBA00022801"/>
    </source>
</evidence>
<accession>A0ABN6J2A9</accession>
<evidence type="ECO:0000313" key="7">
    <source>
        <dbReference type="EMBL" id="BCZ47863.1"/>
    </source>
</evidence>
<dbReference type="InterPro" id="IPR052025">
    <property type="entry name" value="Xyloglucanase_GH74"/>
</dbReference>
<name>A0ABN6J2A9_9CLOT</name>
<keyword evidence="5" id="KW-0624">Polysaccharide degradation</keyword>
<dbReference type="InterPro" id="IPR015943">
    <property type="entry name" value="WD40/YVTN_repeat-like_dom_sf"/>
</dbReference>
<organism evidence="7 8">
    <name type="scientific">Clostridium gelidum</name>
    <dbReference type="NCBI Taxonomy" id="704125"/>
    <lineage>
        <taxon>Bacteria</taxon>
        <taxon>Bacillati</taxon>
        <taxon>Bacillota</taxon>
        <taxon>Clostridia</taxon>
        <taxon>Eubacteriales</taxon>
        <taxon>Clostridiaceae</taxon>
        <taxon>Clostridium</taxon>
    </lineage>
</organism>
<dbReference type="PANTHER" id="PTHR43739:SF2">
    <property type="entry name" value="OLIGOXYLOGLUCAN-REDUCING END-SPECIFIC XYLOGLUCANASE-RELATED"/>
    <property type="match status" value="1"/>
</dbReference>
<keyword evidence="2" id="KW-0378">Hydrolase</keyword>
<comment type="similarity">
    <text evidence="6">Belongs to the glycosyl hydrolase 74 family.</text>
</comment>
<dbReference type="CDD" id="cd15482">
    <property type="entry name" value="Sialidase_non-viral"/>
    <property type="match status" value="1"/>
</dbReference>
<evidence type="ECO:0000256" key="3">
    <source>
        <dbReference type="ARBA" id="ARBA00023277"/>
    </source>
</evidence>
<evidence type="ECO:0000256" key="6">
    <source>
        <dbReference type="ARBA" id="ARBA00037986"/>
    </source>
</evidence>
<dbReference type="Gene3D" id="2.130.10.10">
    <property type="entry name" value="YVTN repeat-like/Quinoprotein amine dehydrogenase"/>
    <property type="match status" value="1"/>
</dbReference>
<dbReference type="Proteomes" id="UP000824633">
    <property type="component" value="Chromosome"/>
</dbReference>
<evidence type="ECO:0000256" key="5">
    <source>
        <dbReference type="ARBA" id="ARBA00023326"/>
    </source>
</evidence>
<proteinExistence type="inferred from homology"/>
<reference evidence="8" key="1">
    <citation type="submission" date="2021-07" db="EMBL/GenBank/DDBJ databases">
        <title>Complete genome sequencing of a Clostridium isolate.</title>
        <authorList>
            <person name="Ueki A."/>
            <person name="Tonouchi A."/>
        </authorList>
    </citation>
    <scope>NUCLEOTIDE SEQUENCE [LARGE SCALE GENOMIC DNA]</scope>
    <source>
        <strain evidence="8">C5S11</strain>
    </source>
</reference>
<protein>
    <submittedName>
        <fullName evidence="7">Uncharacterized protein</fullName>
    </submittedName>
</protein>
<evidence type="ECO:0000256" key="4">
    <source>
        <dbReference type="ARBA" id="ARBA00023295"/>
    </source>
</evidence>
<keyword evidence="8" id="KW-1185">Reference proteome</keyword>
<evidence type="ECO:0000313" key="8">
    <source>
        <dbReference type="Proteomes" id="UP000824633"/>
    </source>
</evidence>
<keyword evidence="1" id="KW-0732">Signal</keyword>
<dbReference type="EMBL" id="AP024849">
    <property type="protein sequence ID" value="BCZ47863.1"/>
    <property type="molecule type" value="Genomic_DNA"/>
</dbReference>
<gene>
    <name evidence="7" type="ORF">psyc5s11_39300</name>
</gene>
<dbReference type="PANTHER" id="PTHR43739">
    <property type="entry name" value="XYLOGLUCANASE (EUROFUNG)"/>
    <property type="match status" value="1"/>
</dbReference>
<evidence type="ECO:0000256" key="1">
    <source>
        <dbReference type="ARBA" id="ARBA00022729"/>
    </source>
</evidence>
<sequence>MFYGFLNGKLYRSNDGGATFKETNASGIPKTGIDEFKAVPGKEGEIWLTSGSEKEGIYGMWHSKDYGETFTKIEGVQEVDTIGYSKAASQVMFQYIQILK</sequence>
<keyword evidence="4" id="KW-0326">Glycosidase</keyword>